<dbReference type="RefSeq" id="WP_115548693.1">
    <property type="nucleotide sequence ID" value="NZ_QRGP01000001.1"/>
</dbReference>
<comment type="caution">
    <text evidence="1">The sequence shown here is derived from an EMBL/GenBank/DDBJ whole genome shotgun (WGS) entry which is preliminary data.</text>
</comment>
<protein>
    <submittedName>
        <fullName evidence="1">Uncharacterized protein</fullName>
    </submittedName>
</protein>
<dbReference type="AlphaFoldDB" id="A0A371BI10"/>
<sequence>MDLSFSNQFGKAAASPPVNIKFTRIIATAVARQLSGKSCTYNFGSTQNYTGTPDPLQDRIDYFSSRRNAATRCRNGAFLPDAGDESKSMNKDEVGIYPAASAIGKPCSDINGLPDLPEYLRGMENRGRND</sequence>
<keyword evidence="2" id="KW-1185">Reference proteome</keyword>
<name>A0A371BI10_9SPHN</name>
<evidence type="ECO:0000313" key="1">
    <source>
        <dbReference type="EMBL" id="RDV07147.1"/>
    </source>
</evidence>
<dbReference type="Proteomes" id="UP000263833">
    <property type="component" value="Unassembled WGS sequence"/>
</dbReference>
<gene>
    <name evidence="1" type="ORF">DXH95_07165</name>
</gene>
<reference evidence="2" key="1">
    <citation type="submission" date="2018-08" db="EMBL/GenBank/DDBJ databases">
        <authorList>
            <person name="Kim S.-J."/>
            <person name="Jung G.-Y."/>
        </authorList>
    </citation>
    <scope>NUCLEOTIDE SEQUENCE [LARGE SCALE GENOMIC DNA]</scope>
    <source>
        <strain evidence="2">GY_G</strain>
    </source>
</reference>
<proteinExistence type="predicted"/>
<accession>A0A371BI10</accession>
<organism evidence="1 2">
    <name type="scientific">Sphingorhabdus pulchriflava</name>
    <dbReference type="NCBI Taxonomy" id="2292257"/>
    <lineage>
        <taxon>Bacteria</taxon>
        <taxon>Pseudomonadati</taxon>
        <taxon>Pseudomonadota</taxon>
        <taxon>Alphaproteobacteria</taxon>
        <taxon>Sphingomonadales</taxon>
        <taxon>Sphingomonadaceae</taxon>
        <taxon>Sphingorhabdus</taxon>
    </lineage>
</organism>
<evidence type="ECO:0000313" key="2">
    <source>
        <dbReference type="Proteomes" id="UP000263833"/>
    </source>
</evidence>
<dbReference type="EMBL" id="QRGP01000001">
    <property type="protein sequence ID" value="RDV07147.1"/>
    <property type="molecule type" value="Genomic_DNA"/>
</dbReference>